<dbReference type="PANTHER" id="PTHR11092:SF0">
    <property type="entry name" value="EPIMERASE FAMILY PROTEIN SDR39U1"/>
    <property type="match status" value="1"/>
</dbReference>
<dbReference type="InterPro" id="IPR001509">
    <property type="entry name" value="Epimerase_deHydtase"/>
</dbReference>
<dbReference type="RefSeq" id="XP_002502951.1">
    <property type="nucleotide sequence ID" value="XM_002502905.1"/>
</dbReference>
<dbReference type="KEGG" id="mis:MICPUN_82786"/>
<dbReference type="SUPFAM" id="SSF51735">
    <property type="entry name" value="NAD(P)-binding Rossmann-fold domains"/>
    <property type="match status" value="1"/>
</dbReference>
<dbReference type="OrthoDB" id="276721at2759"/>
<dbReference type="InterPro" id="IPR010099">
    <property type="entry name" value="SDR39U1"/>
</dbReference>
<dbReference type="InterPro" id="IPR013549">
    <property type="entry name" value="DUF1731"/>
</dbReference>
<dbReference type="GeneID" id="8244593"/>
<dbReference type="eggNOG" id="KOG3019">
    <property type="taxonomic scope" value="Eukaryota"/>
</dbReference>
<dbReference type="InterPro" id="IPR036291">
    <property type="entry name" value="NAD(P)-bd_dom_sf"/>
</dbReference>
<dbReference type="Gene3D" id="3.40.50.720">
    <property type="entry name" value="NAD(P)-binding Rossmann-like Domain"/>
    <property type="match status" value="1"/>
</dbReference>
<dbReference type="Proteomes" id="UP000002009">
    <property type="component" value="Chromosome 6"/>
</dbReference>
<dbReference type="OMA" id="YDPPRRF"/>
<dbReference type="EMBL" id="CP001327">
    <property type="protein sequence ID" value="ACO64209.1"/>
    <property type="molecule type" value="Genomic_DNA"/>
</dbReference>
<evidence type="ECO:0000313" key="3">
    <source>
        <dbReference type="EMBL" id="ACO64209.1"/>
    </source>
</evidence>
<keyword evidence="4" id="KW-1185">Reference proteome</keyword>
<sequence length="308" mass="32899">MVVAVTGATGFVGKALVDRLMADGHEVRILTRNAISARLAMPNAALNGAKFYSWDTMKGKIEWYEAVKGCTGVVNLAGAPISSPWNAEYKKTLVKSRIVTTRRVVDAINALPAAERPTLVSSSAVGFYGSSKADAGFSEKARAGKDFLAKLCVDWEKEAARCESTTTVVRTGVVLEKGGGALAKILPVFQLYGGGPLGSGKQFVSWIHRDDLVELFVRALMEPKKYAGVVNGTAPVPTTMDGLCEAVAKATDRPNWLPVPGLALRALLGEGATVVLDGQKVLPTRTRELGFEFKYENVEEALEAIVAK</sequence>
<accession>C1E8T1</accession>
<reference evidence="3 4" key="1">
    <citation type="journal article" date="2009" name="Science">
        <title>Green evolution and dynamic adaptations revealed by genomes of the marine picoeukaryotes Micromonas.</title>
        <authorList>
            <person name="Worden A.Z."/>
            <person name="Lee J.H."/>
            <person name="Mock T."/>
            <person name="Rouze P."/>
            <person name="Simmons M.P."/>
            <person name="Aerts A.L."/>
            <person name="Allen A.E."/>
            <person name="Cuvelier M.L."/>
            <person name="Derelle E."/>
            <person name="Everett M.V."/>
            <person name="Foulon E."/>
            <person name="Grimwood J."/>
            <person name="Gundlach H."/>
            <person name="Henrissat B."/>
            <person name="Napoli C."/>
            <person name="McDonald S.M."/>
            <person name="Parker M.S."/>
            <person name="Rombauts S."/>
            <person name="Salamov A."/>
            <person name="Von Dassow P."/>
            <person name="Badger J.H."/>
            <person name="Coutinho P.M."/>
            <person name="Demir E."/>
            <person name="Dubchak I."/>
            <person name="Gentemann C."/>
            <person name="Eikrem W."/>
            <person name="Gready J.E."/>
            <person name="John U."/>
            <person name="Lanier W."/>
            <person name="Lindquist E.A."/>
            <person name="Lucas S."/>
            <person name="Mayer K.F."/>
            <person name="Moreau H."/>
            <person name="Not F."/>
            <person name="Otillar R."/>
            <person name="Panaud O."/>
            <person name="Pangilinan J."/>
            <person name="Paulsen I."/>
            <person name="Piegu B."/>
            <person name="Poliakov A."/>
            <person name="Robbens S."/>
            <person name="Schmutz J."/>
            <person name="Toulza E."/>
            <person name="Wyss T."/>
            <person name="Zelensky A."/>
            <person name="Zhou K."/>
            <person name="Armbrust E.V."/>
            <person name="Bhattacharya D."/>
            <person name="Goodenough U.W."/>
            <person name="Van de Peer Y."/>
            <person name="Grigoriev I.V."/>
        </authorList>
    </citation>
    <scope>NUCLEOTIDE SEQUENCE [LARGE SCALE GENOMIC DNA]</scope>
    <source>
        <strain evidence="4">RCC299 / NOUM17</strain>
    </source>
</reference>
<evidence type="ECO:0000259" key="1">
    <source>
        <dbReference type="Pfam" id="PF01370"/>
    </source>
</evidence>
<name>C1E8T1_MICCC</name>
<evidence type="ECO:0000313" key="4">
    <source>
        <dbReference type="Proteomes" id="UP000002009"/>
    </source>
</evidence>
<protein>
    <submittedName>
        <fullName evidence="3">Uncharacterized protein</fullName>
    </submittedName>
</protein>
<dbReference type="InParanoid" id="C1E8T1"/>
<organism evidence="3 4">
    <name type="scientific">Micromonas commoda (strain RCC299 / NOUM17 / CCMP2709)</name>
    <name type="common">Picoplanktonic green alga</name>
    <dbReference type="NCBI Taxonomy" id="296587"/>
    <lineage>
        <taxon>Eukaryota</taxon>
        <taxon>Viridiplantae</taxon>
        <taxon>Chlorophyta</taxon>
        <taxon>Mamiellophyceae</taxon>
        <taxon>Mamiellales</taxon>
        <taxon>Mamiellaceae</taxon>
        <taxon>Micromonas</taxon>
    </lineage>
</organism>
<feature type="domain" description="NAD-dependent epimerase/dehydratase" evidence="1">
    <location>
        <begin position="3"/>
        <end position="225"/>
    </location>
</feature>
<dbReference type="Pfam" id="PF01370">
    <property type="entry name" value="Epimerase"/>
    <property type="match status" value="1"/>
</dbReference>
<dbReference type="AlphaFoldDB" id="C1E8T1"/>
<feature type="domain" description="DUF1731" evidence="2">
    <location>
        <begin position="259"/>
        <end position="305"/>
    </location>
</feature>
<proteinExistence type="predicted"/>
<evidence type="ECO:0000259" key="2">
    <source>
        <dbReference type="Pfam" id="PF08338"/>
    </source>
</evidence>
<dbReference type="PANTHER" id="PTHR11092">
    <property type="entry name" value="SUGAR NUCLEOTIDE EPIMERASE RELATED"/>
    <property type="match status" value="1"/>
</dbReference>
<dbReference type="Pfam" id="PF08338">
    <property type="entry name" value="DUF1731"/>
    <property type="match status" value="1"/>
</dbReference>
<gene>
    <name evidence="3" type="ORF">MICPUN_82786</name>
</gene>
<dbReference type="NCBIfam" id="TIGR01777">
    <property type="entry name" value="yfcH"/>
    <property type="match status" value="1"/>
</dbReference>